<dbReference type="EMBL" id="JAVRQU010000008">
    <property type="protein sequence ID" value="KAK5699614.1"/>
    <property type="molecule type" value="Genomic_DNA"/>
</dbReference>
<name>A0AAN7W705_9PEZI</name>
<protein>
    <submittedName>
        <fullName evidence="1">Uncharacterized protein</fullName>
    </submittedName>
</protein>
<gene>
    <name evidence="1" type="ORF">LTR97_005743</name>
</gene>
<sequence length="167" mass="19257">MTVFWSENIFRLRVGDPRTGYALSHYRKDASFSHVVLCFDIKYTVHGHDPAKSKQPAELEIKLKRDGTTSFTTGSWLGKECVYQLIREMEAYVHNEQKSLKRIGLLRLALDFTSRLRSLYKRKTDRWADNWSEICDDCGKKIWNDAAGGLFGAEERAGWEEDFRGGG</sequence>
<dbReference type="Proteomes" id="UP001310594">
    <property type="component" value="Unassembled WGS sequence"/>
</dbReference>
<dbReference type="AlphaFoldDB" id="A0AAN7W705"/>
<proteinExistence type="predicted"/>
<evidence type="ECO:0000313" key="1">
    <source>
        <dbReference type="EMBL" id="KAK5699614.1"/>
    </source>
</evidence>
<evidence type="ECO:0000313" key="2">
    <source>
        <dbReference type="Proteomes" id="UP001310594"/>
    </source>
</evidence>
<accession>A0AAN7W705</accession>
<organism evidence="1 2">
    <name type="scientific">Elasticomyces elasticus</name>
    <dbReference type="NCBI Taxonomy" id="574655"/>
    <lineage>
        <taxon>Eukaryota</taxon>
        <taxon>Fungi</taxon>
        <taxon>Dikarya</taxon>
        <taxon>Ascomycota</taxon>
        <taxon>Pezizomycotina</taxon>
        <taxon>Dothideomycetes</taxon>
        <taxon>Dothideomycetidae</taxon>
        <taxon>Mycosphaerellales</taxon>
        <taxon>Teratosphaeriaceae</taxon>
        <taxon>Elasticomyces</taxon>
    </lineage>
</organism>
<reference evidence="1" key="1">
    <citation type="submission" date="2023-08" db="EMBL/GenBank/DDBJ databases">
        <title>Black Yeasts Isolated from many extreme environments.</title>
        <authorList>
            <person name="Coleine C."/>
            <person name="Stajich J.E."/>
            <person name="Selbmann L."/>
        </authorList>
    </citation>
    <scope>NUCLEOTIDE SEQUENCE</scope>
    <source>
        <strain evidence="1">CCFEE 5810</strain>
    </source>
</reference>
<comment type="caution">
    <text evidence="1">The sequence shown here is derived from an EMBL/GenBank/DDBJ whole genome shotgun (WGS) entry which is preliminary data.</text>
</comment>